<organism evidence="1 2">
    <name type="scientific">Choristoneura fumiferana</name>
    <name type="common">Spruce budworm moth</name>
    <name type="synonym">Archips fumiferana</name>
    <dbReference type="NCBI Taxonomy" id="7141"/>
    <lineage>
        <taxon>Eukaryota</taxon>
        <taxon>Metazoa</taxon>
        <taxon>Ecdysozoa</taxon>
        <taxon>Arthropoda</taxon>
        <taxon>Hexapoda</taxon>
        <taxon>Insecta</taxon>
        <taxon>Pterygota</taxon>
        <taxon>Neoptera</taxon>
        <taxon>Endopterygota</taxon>
        <taxon>Lepidoptera</taxon>
        <taxon>Glossata</taxon>
        <taxon>Ditrysia</taxon>
        <taxon>Tortricoidea</taxon>
        <taxon>Tortricidae</taxon>
        <taxon>Tortricinae</taxon>
        <taxon>Choristoneura</taxon>
    </lineage>
</organism>
<protein>
    <submittedName>
        <fullName evidence="1">Uncharacterized protein</fullName>
    </submittedName>
</protein>
<sequence>MSSGFISESEILEARRRRQEEWDKVRTDDQPKGDSSAHAPGDGDGATDKVKKHKKPKDPNVISVDSGSEADDEDFIRSLLSVQYQSNFKLEAVPEETFDTYDCMNQNFYWSQDFTTFSGRQEHYNFIPGSRINSQCPYDLFTSMWDRNIMQKIADETNKYAWQTITPKCKTEGGIPNTSRLSRWKDTTVEELYLFFAVLIFMPFCHREKLADYWSTGRLELPNFRSLMSRNRFQLLLRFLHFVDNNSLMLPKVTGNEKKLAKIKPIIDYCNMKFCNLYVPGQYLSLNESFPLWKGQFNWERSMKNREQFGFKSHELYEARTGYLLKFLIDTGRGIDERSHAKMTLKLMQTFLDKGHSVAMDATYTQVPLTRYLKTRRTDVIGLINKERPLIPEVIKNIDDKRLQKGELLSWQSGDISIISWKDAELTTIVSTYHKPDMVLVAQNSLSHMLPRIPLALHDYNKCNVDKDKKMSYTMERKRGLKWYIKIFRRLLNSSILNAYVLYQSNCNTTKPISHRSFRYELAENLAVRFGTTKISSQPASKSMEVRLDGKNDHYPTHTETPSGKNRRSRRRCGRCQALGRRSQVTIMCAKCQVGLCIGACWKEYHTVKCLNKEKPKKKGKLHR</sequence>
<dbReference type="EMBL" id="CM046124">
    <property type="protein sequence ID" value="KAI8432971.1"/>
    <property type="molecule type" value="Genomic_DNA"/>
</dbReference>
<proteinExistence type="predicted"/>
<accession>A0ACC0K8Y7</accession>
<comment type="caution">
    <text evidence="1">The sequence shown here is derived from an EMBL/GenBank/DDBJ whole genome shotgun (WGS) entry which is preliminary data.</text>
</comment>
<keyword evidence="2" id="KW-1185">Reference proteome</keyword>
<dbReference type="Proteomes" id="UP001064048">
    <property type="component" value="Chromosome 24"/>
</dbReference>
<gene>
    <name evidence="1" type="ORF">MSG28_013858</name>
</gene>
<evidence type="ECO:0000313" key="1">
    <source>
        <dbReference type="EMBL" id="KAI8432971.1"/>
    </source>
</evidence>
<evidence type="ECO:0000313" key="2">
    <source>
        <dbReference type="Proteomes" id="UP001064048"/>
    </source>
</evidence>
<name>A0ACC0K8Y7_CHOFU</name>
<reference evidence="1 2" key="1">
    <citation type="journal article" date="2022" name="Genome Biol. Evol.">
        <title>The Spruce Budworm Genome: Reconstructing the Evolutionary History of Antifreeze Proteins.</title>
        <authorList>
            <person name="Beliveau C."/>
            <person name="Gagne P."/>
            <person name="Picq S."/>
            <person name="Vernygora O."/>
            <person name="Keeling C.I."/>
            <person name="Pinkney K."/>
            <person name="Doucet D."/>
            <person name="Wen F."/>
            <person name="Johnston J.S."/>
            <person name="Maaroufi H."/>
            <person name="Boyle B."/>
            <person name="Laroche J."/>
            <person name="Dewar K."/>
            <person name="Juretic N."/>
            <person name="Blackburn G."/>
            <person name="Nisole A."/>
            <person name="Brunet B."/>
            <person name="Brandao M."/>
            <person name="Lumley L."/>
            <person name="Duan J."/>
            <person name="Quan G."/>
            <person name="Lucarotti C.J."/>
            <person name="Roe A.D."/>
            <person name="Sperling F.A.H."/>
            <person name="Levesque R.C."/>
            <person name="Cusson M."/>
        </authorList>
    </citation>
    <scope>NUCLEOTIDE SEQUENCE [LARGE SCALE GENOMIC DNA]</scope>
    <source>
        <strain evidence="1">Glfc:IPQL:Cfum</strain>
    </source>
</reference>